<comment type="caution">
    <text evidence="1">The sequence shown here is derived from an EMBL/GenBank/DDBJ whole genome shotgun (WGS) entry which is preliminary data.</text>
</comment>
<proteinExistence type="predicted"/>
<protein>
    <submittedName>
        <fullName evidence="1">Uncharacterized protein</fullName>
    </submittedName>
</protein>
<keyword evidence="2" id="KW-1185">Reference proteome</keyword>
<name>A0ACC0WTH9_9STRA</name>
<dbReference type="Proteomes" id="UP001163321">
    <property type="component" value="Chromosome 1"/>
</dbReference>
<sequence length="140" mass="15976">MVRVRSDNIPSRVRLVNKLMEGKTGFGYGFCCMRTGKQRFLELPTAARFPIRIDYEVLRSGACFHTKHHFGMTLQAPFRPCNAPGAPAERFIDITKLQVLLKMACADTECEFMQYQQMALFLAVHQARSSATLPSYWSSY</sequence>
<gene>
    <name evidence="1" type="ORF">PsorP6_000228</name>
</gene>
<evidence type="ECO:0000313" key="1">
    <source>
        <dbReference type="EMBL" id="KAI9922223.1"/>
    </source>
</evidence>
<dbReference type="EMBL" id="CM047580">
    <property type="protein sequence ID" value="KAI9922223.1"/>
    <property type="molecule type" value="Genomic_DNA"/>
</dbReference>
<reference evidence="1 2" key="1">
    <citation type="journal article" date="2022" name="bioRxiv">
        <title>The genome of the oomycete Peronosclerospora sorghi, a cosmopolitan pathogen of maize and sorghum, is inflated with dispersed pseudogenes.</title>
        <authorList>
            <person name="Fletcher K."/>
            <person name="Martin F."/>
            <person name="Isakeit T."/>
            <person name="Cavanaugh K."/>
            <person name="Magill C."/>
            <person name="Michelmore R."/>
        </authorList>
    </citation>
    <scope>NUCLEOTIDE SEQUENCE [LARGE SCALE GENOMIC DNA]</scope>
    <source>
        <strain evidence="1">P6</strain>
    </source>
</reference>
<organism evidence="1 2">
    <name type="scientific">Peronosclerospora sorghi</name>
    <dbReference type="NCBI Taxonomy" id="230839"/>
    <lineage>
        <taxon>Eukaryota</taxon>
        <taxon>Sar</taxon>
        <taxon>Stramenopiles</taxon>
        <taxon>Oomycota</taxon>
        <taxon>Peronosporomycetes</taxon>
        <taxon>Peronosporales</taxon>
        <taxon>Peronosporaceae</taxon>
        <taxon>Peronosclerospora</taxon>
    </lineage>
</organism>
<evidence type="ECO:0000313" key="2">
    <source>
        <dbReference type="Proteomes" id="UP001163321"/>
    </source>
</evidence>
<accession>A0ACC0WTH9</accession>